<dbReference type="InterPro" id="IPR004827">
    <property type="entry name" value="bZIP"/>
</dbReference>
<evidence type="ECO:0000256" key="3">
    <source>
        <dbReference type="ARBA" id="ARBA00023125"/>
    </source>
</evidence>
<dbReference type="Gene3D" id="1.20.5.170">
    <property type="match status" value="1"/>
</dbReference>
<dbReference type="GO" id="GO:0000976">
    <property type="term" value="F:transcription cis-regulatory region binding"/>
    <property type="evidence" value="ECO:0007669"/>
    <property type="project" value="TreeGrafter"/>
</dbReference>
<evidence type="ECO:0000313" key="8">
    <source>
        <dbReference type="EMBL" id="KAK9740483.1"/>
    </source>
</evidence>
<feature type="region of interest" description="Disordered" evidence="6">
    <location>
        <begin position="29"/>
        <end position="71"/>
    </location>
</feature>
<sequence length="116" mass="13904">MICSQNPVQLDFPPNNFLNNPLLFSQEITRHNSVDNTTTQNKTRNYKDDKERKQRRMMSNRLSARRSRMQKKRHLENLKNKLDRLTVQNQELKTRLGTVTYRCYVVGRDNESLHQL</sequence>
<feature type="domain" description="BZIP" evidence="7">
    <location>
        <begin position="50"/>
        <end position="100"/>
    </location>
</feature>
<evidence type="ECO:0000313" key="9">
    <source>
        <dbReference type="Proteomes" id="UP001443914"/>
    </source>
</evidence>
<keyword evidence="5" id="KW-0539">Nucleus</keyword>
<dbReference type="AlphaFoldDB" id="A0AAW1M327"/>
<dbReference type="PANTHER" id="PTHR45764">
    <property type="entry name" value="BZIP TRANSCRIPTION FACTOR 44"/>
    <property type="match status" value="1"/>
</dbReference>
<dbReference type="GO" id="GO:0005634">
    <property type="term" value="C:nucleus"/>
    <property type="evidence" value="ECO:0007669"/>
    <property type="project" value="UniProtKB-SubCell"/>
</dbReference>
<keyword evidence="2" id="KW-0805">Transcription regulation</keyword>
<feature type="compositionally biased region" description="Polar residues" evidence="6">
    <location>
        <begin position="34"/>
        <end position="43"/>
    </location>
</feature>
<keyword evidence="4" id="KW-0804">Transcription</keyword>
<name>A0AAW1M327_SAPOF</name>
<comment type="caution">
    <text evidence="8">The sequence shown here is derived from an EMBL/GenBank/DDBJ whole genome shotgun (WGS) entry which is preliminary data.</text>
</comment>
<gene>
    <name evidence="8" type="ORF">RND81_03G038900</name>
</gene>
<dbReference type="InterPro" id="IPR045314">
    <property type="entry name" value="bZIP_plant_GBF1"/>
</dbReference>
<evidence type="ECO:0000256" key="5">
    <source>
        <dbReference type="ARBA" id="ARBA00023242"/>
    </source>
</evidence>
<dbReference type="Proteomes" id="UP001443914">
    <property type="component" value="Unassembled WGS sequence"/>
</dbReference>
<evidence type="ECO:0000256" key="6">
    <source>
        <dbReference type="SAM" id="MobiDB-lite"/>
    </source>
</evidence>
<dbReference type="FunFam" id="1.20.5.170:FF:000020">
    <property type="entry name" value="BZIP transcription factor"/>
    <property type="match status" value="1"/>
</dbReference>
<keyword evidence="3" id="KW-0238">DNA-binding</keyword>
<dbReference type="InterPro" id="IPR046347">
    <property type="entry name" value="bZIP_sf"/>
</dbReference>
<keyword evidence="9" id="KW-1185">Reference proteome</keyword>
<dbReference type="GO" id="GO:0003700">
    <property type="term" value="F:DNA-binding transcription factor activity"/>
    <property type="evidence" value="ECO:0007669"/>
    <property type="project" value="InterPro"/>
</dbReference>
<dbReference type="SMART" id="SM00338">
    <property type="entry name" value="BRLZ"/>
    <property type="match status" value="1"/>
</dbReference>
<dbReference type="GO" id="GO:0046982">
    <property type="term" value="F:protein heterodimerization activity"/>
    <property type="evidence" value="ECO:0007669"/>
    <property type="project" value="UniProtKB-ARBA"/>
</dbReference>
<evidence type="ECO:0000256" key="4">
    <source>
        <dbReference type="ARBA" id="ARBA00023163"/>
    </source>
</evidence>
<reference evidence="8" key="1">
    <citation type="submission" date="2024-03" db="EMBL/GenBank/DDBJ databases">
        <title>WGS assembly of Saponaria officinalis var. Norfolk2.</title>
        <authorList>
            <person name="Jenkins J."/>
            <person name="Shu S."/>
            <person name="Grimwood J."/>
            <person name="Barry K."/>
            <person name="Goodstein D."/>
            <person name="Schmutz J."/>
            <person name="Leebens-Mack J."/>
            <person name="Osbourn A."/>
        </authorList>
    </citation>
    <scope>NUCLEOTIDE SEQUENCE [LARGE SCALE GENOMIC DNA]</scope>
    <source>
        <strain evidence="8">JIC</strain>
    </source>
</reference>
<comment type="subcellular location">
    <subcellularLocation>
        <location evidence="1">Nucleus</location>
    </subcellularLocation>
</comment>
<evidence type="ECO:0000256" key="2">
    <source>
        <dbReference type="ARBA" id="ARBA00023015"/>
    </source>
</evidence>
<dbReference type="GO" id="GO:0045893">
    <property type="term" value="P:positive regulation of DNA-templated transcription"/>
    <property type="evidence" value="ECO:0007669"/>
    <property type="project" value="TreeGrafter"/>
</dbReference>
<organism evidence="8 9">
    <name type="scientific">Saponaria officinalis</name>
    <name type="common">Common soapwort</name>
    <name type="synonym">Lychnis saponaria</name>
    <dbReference type="NCBI Taxonomy" id="3572"/>
    <lineage>
        <taxon>Eukaryota</taxon>
        <taxon>Viridiplantae</taxon>
        <taxon>Streptophyta</taxon>
        <taxon>Embryophyta</taxon>
        <taxon>Tracheophyta</taxon>
        <taxon>Spermatophyta</taxon>
        <taxon>Magnoliopsida</taxon>
        <taxon>eudicotyledons</taxon>
        <taxon>Gunneridae</taxon>
        <taxon>Pentapetalae</taxon>
        <taxon>Caryophyllales</taxon>
        <taxon>Caryophyllaceae</taxon>
        <taxon>Caryophylleae</taxon>
        <taxon>Saponaria</taxon>
    </lineage>
</organism>
<dbReference type="SUPFAM" id="SSF57959">
    <property type="entry name" value="Leucine zipper domain"/>
    <property type="match status" value="1"/>
</dbReference>
<proteinExistence type="predicted"/>
<protein>
    <recommendedName>
        <fullName evidence="7">BZIP domain-containing protein</fullName>
    </recommendedName>
</protein>
<dbReference type="CDD" id="cd14702">
    <property type="entry name" value="bZIP_plant_GBF1"/>
    <property type="match status" value="1"/>
</dbReference>
<feature type="compositionally biased region" description="Basic residues" evidence="6">
    <location>
        <begin position="53"/>
        <end position="71"/>
    </location>
</feature>
<dbReference type="PANTHER" id="PTHR45764:SF21">
    <property type="entry name" value="OS03G0770000 PROTEIN"/>
    <property type="match status" value="1"/>
</dbReference>
<dbReference type="Pfam" id="PF00170">
    <property type="entry name" value="bZIP_1"/>
    <property type="match status" value="1"/>
</dbReference>
<evidence type="ECO:0000256" key="1">
    <source>
        <dbReference type="ARBA" id="ARBA00004123"/>
    </source>
</evidence>
<accession>A0AAW1M327</accession>
<dbReference type="EMBL" id="JBDFQZ010000003">
    <property type="protein sequence ID" value="KAK9740483.1"/>
    <property type="molecule type" value="Genomic_DNA"/>
</dbReference>
<evidence type="ECO:0000259" key="7">
    <source>
        <dbReference type="PROSITE" id="PS50217"/>
    </source>
</evidence>
<dbReference type="PROSITE" id="PS50217">
    <property type="entry name" value="BZIP"/>
    <property type="match status" value="1"/>
</dbReference>